<gene>
    <name evidence="2" type="ORF">PVAND_014038</name>
</gene>
<dbReference type="EMBL" id="JADBJN010000001">
    <property type="protein sequence ID" value="KAG5684826.1"/>
    <property type="molecule type" value="Genomic_DNA"/>
</dbReference>
<dbReference type="GO" id="GO:0005886">
    <property type="term" value="C:plasma membrane"/>
    <property type="evidence" value="ECO:0007669"/>
    <property type="project" value="TreeGrafter"/>
</dbReference>
<dbReference type="OrthoDB" id="16520at2759"/>
<evidence type="ECO:0000313" key="3">
    <source>
        <dbReference type="Proteomes" id="UP001107558"/>
    </source>
</evidence>
<dbReference type="GO" id="GO:0008236">
    <property type="term" value="F:serine-type peptidase activity"/>
    <property type="evidence" value="ECO:0007669"/>
    <property type="project" value="InterPro"/>
</dbReference>
<dbReference type="InterPro" id="IPR029058">
    <property type="entry name" value="AB_hydrolase_fold"/>
</dbReference>
<reference evidence="2" key="1">
    <citation type="submission" date="2021-03" db="EMBL/GenBank/DDBJ databases">
        <title>Chromosome level genome of the anhydrobiotic midge Polypedilum vanderplanki.</title>
        <authorList>
            <person name="Yoshida Y."/>
            <person name="Kikawada T."/>
            <person name="Gusev O."/>
        </authorList>
    </citation>
    <scope>NUCLEOTIDE SEQUENCE</scope>
    <source>
        <strain evidence="2">NIAS01</strain>
        <tissue evidence="2">Whole body or cell culture</tissue>
    </source>
</reference>
<evidence type="ECO:0000259" key="1">
    <source>
        <dbReference type="Pfam" id="PF00326"/>
    </source>
</evidence>
<dbReference type="GO" id="GO:0008239">
    <property type="term" value="F:dipeptidyl-peptidase activity"/>
    <property type="evidence" value="ECO:0007669"/>
    <property type="project" value="TreeGrafter"/>
</dbReference>
<dbReference type="Gene3D" id="3.40.50.1820">
    <property type="entry name" value="alpha/beta hydrolase"/>
    <property type="match status" value="1"/>
</dbReference>
<dbReference type="PANTHER" id="PTHR11731:SF187">
    <property type="entry name" value="INACTIVE DIPEPTIDYL PEPTIDASE 10-LIKE PROTEIN"/>
    <property type="match status" value="1"/>
</dbReference>
<keyword evidence="3" id="KW-1185">Reference proteome</keyword>
<proteinExistence type="predicted"/>
<dbReference type="Pfam" id="PF00326">
    <property type="entry name" value="Peptidase_S9"/>
    <property type="match status" value="1"/>
</dbReference>
<dbReference type="SUPFAM" id="SSF53474">
    <property type="entry name" value="alpha/beta-Hydrolases"/>
    <property type="match status" value="1"/>
</dbReference>
<dbReference type="InterPro" id="IPR001375">
    <property type="entry name" value="Peptidase_S9_cat"/>
</dbReference>
<dbReference type="PANTHER" id="PTHR11731">
    <property type="entry name" value="PROTEASE FAMILY S9B,C DIPEPTIDYL-PEPTIDASE IV-RELATED"/>
    <property type="match status" value="1"/>
</dbReference>
<protein>
    <recommendedName>
        <fullName evidence="1">Peptidase S9 prolyl oligopeptidase catalytic domain-containing protein</fullName>
    </recommendedName>
</protein>
<sequence length="370" mass="41903">MSNYSFSLFSNRTEPQCISCNINKYLDNPQEFNYTNCSHFEAYVVPQSSFSTDVGVEYYILECRGPSLPFAGVHLAKTHKHIRTLYDTRTKYQPKLDELALPTQRSFEISLTHGTRAAVQVLFPPSWREELRDAAFPVLVEVNGRPGETSVVDEFRIDWGTYMSSHNDVVYIRLDVRGAKGQGKKKLFRHLGGVEVDDQIAAVDHLLNNMKYLDKTRVGVWGWGFGGYVTTMILGSNKKLFKCGIAVSPITDWIYYNSAFTERIMGLPVENYKAYVEADATQRAKNIPGDAFFLIHGLADATTPYHHSVQLAKSLTAAGTIFRYTSYADEGHNLRGVTEHVYRSMEHYYRECLSLDSDVEEPSDDPVPSE</sequence>
<accession>A0A9J6CR62</accession>
<name>A0A9J6CR62_POLVA</name>
<dbReference type="GO" id="GO:0006508">
    <property type="term" value="P:proteolysis"/>
    <property type="evidence" value="ECO:0007669"/>
    <property type="project" value="InterPro"/>
</dbReference>
<dbReference type="Gene3D" id="2.140.10.30">
    <property type="entry name" value="Dipeptidylpeptidase IV, N-terminal domain"/>
    <property type="match status" value="1"/>
</dbReference>
<dbReference type="Proteomes" id="UP001107558">
    <property type="component" value="Chromosome 1"/>
</dbReference>
<dbReference type="InterPro" id="IPR050278">
    <property type="entry name" value="Serine_Prot_S9B/DPPIV"/>
</dbReference>
<dbReference type="AlphaFoldDB" id="A0A9J6CR62"/>
<organism evidence="2 3">
    <name type="scientific">Polypedilum vanderplanki</name>
    <name type="common">Sleeping chironomid midge</name>
    <dbReference type="NCBI Taxonomy" id="319348"/>
    <lineage>
        <taxon>Eukaryota</taxon>
        <taxon>Metazoa</taxon>
        <taxon>Ecdysozoa</taxon>
        <taxon>Arthropoda</taxon>
        <taxon>Hexapoda</taxon>
        <taxon>Insecta</taxon>
        <taxon>Pterygota</taxon>
        <taxon>Neoptera</taxon>
        <taxon>Endopterygota</taxon>
        <taxon>Diptera</taxon>
        <taxon>Nematocera</taxon>
        <taxon>Chironomoidea</taxon>
        <taxon>Chironomidae</taxon>
        <taxon>Chironominae</taxon>
        <taxon>Polypedilum</taxon>
        <taxon>Polypedilum</taxon>
    </lineage>
</organism>
<feature type="domain" description="Peptidase S9 prolyl oligopeptidase catalytic" evidence="1">
    <location>
        <begin position="157"/>
        <end position="354"/>
    </location>
</feature>
<evidence type="ECO:0000313" key="2">
    <source>
        <dbReference type="EMBL" id="KAG5684826.1"/>
    </source>
</evidence>
<comment type="caution">
    <text evidence="2">The sequence shown here is derived from an EMBL/GenBank/DDBJ whole genome shotgun (WGS) entry which is preliminary data.</text>
</comment>